<feature type="transmembrane region" description="Helical" evidence="5">
    <location>
        <begin position="230"/>
        <end position="247"/>
    </location>
</feature>
<feature type="transmembrane region" description="Helical" evidence="5">
    <location>
        <begin position="67"/>
        <end position="85"/>
    </location>
</feature>
<evidence type="ECO:0000256" key="4">
    <source>
        <dbReference type="ARBA" id="ARBA00023136"/>
    </source>
</evidence>
<dbReference type="InterPro" id="IPR007016">
    <property type="entry name" value="O-antigen_ligase-rel_domated"/>
</dbReference>
<dbReference type="Proteomes" id="UP000231436">
    <property type="component" value="Unassembled WGS sequence"/>
</dbReference>
<feature type="transmembrane region" description="Helical" evidence="5">
    <location>
        <begin position="259"/>
        <end position="279"/>
    </location>
</feature>
<dbReference type="Pfam" id="PF04932">
    <property type="entry name" value="Wzy_C"/>
    <property type="match status" value="1"/>
</dbReference>
<dbReference type="AlphaFoldDB" id="A0A2M8LHE7"/>
<protein>
    <recommendedName>
        <fullName evidence="6">O-antigen ligase-related domain-containing protein</fullName>
    </recommendedName>
</protein>
<feature type="transmembrane region" description="Helical" evidence="5">
    <location>
        <begin position="91"/>
        <end position="110"/>
    </location>
</feature>
<evidence type="ECO:0000256" key="2">
    <source>
        <dbReference type="ARBA" id="ARBA00022692"/>
    </source>
</evidence>
<evidence type="ECO:0000256" key="1">
    <source>
        <dbReference type="ARBA" id="ARBA00004141"/>
    </source>
</evidence>
<reference evidence="8" key="1">
    <citation type="submission" date="2017-09" db="EMBL/GenBank/DDBJ databases">
        <title>Depth-based differentiation of microbial function through sediment-hosted aquifers and enrichment of novel symbionts in the deep terrestrial subsurface.</title>
        <authorList>
            <person name="Probst A.J."/>
            <person name="Ladd B."/>
            <person name="Jarett J.K."/>
            <person name="Geller-Mcgrath D.E."/>
            <person name="Sieber C.M.K."/>
            <person name="Emerson J.B."/>
            <person name="Anantharaman K."/>
            <person name="Thomas B.C."/>
            <person name="Malmstrom R."/>
            <person name="Stieglmeier M."/>
            <person name="Klingl A."/>
            <person name="Woyke T."/>
            <person name="Ryan C.M."/>
            <person name="Banfield J.F."/>
        </authorList>
    </citation>
    <scope>NUCLEOTIDE SEQUENCE [LARGE SCALE GENOMIC DNA]</scope>
</reference>
<feature type="transmembrane region" description="Helical" evidence="5">
    <location>
        <begin position="178"/>
        <end position="198"/>
    </location>
</feature>
<keyword evidence="2 5" id="KW-0812">Transmembrane</keyword>
<evidence type="ECO:0000259" key="6">
    <source>
        <dbReference type="Pfam" id="PF04932"/>
    </source>
</evidence>
<dbReference type="GO" id="GO:0016020">
    <property type="term" value="C:membrane"/>
    <property type="evidence" value="ECO:0007669"/>
    <property type="project" value="UniProtKB-SubCell"/>
</dbReference>
<feature type="domain" description="O-antigen ligase-related" evidence="6">
    <location>
        <begin position="214"/>
        <end position="359"/>
    </location>
</feature>
<dbReference type="InterPro" id="IPR051533">
    <property type="entry name" value="WaaL-like"/>
</dbReference>
<evidence type="ECO:0000256" key="5">
    <source>
        <dbReference type="SAM" id="Phobius"/>
    </source>
</evidence>
<comment type="caution">
    <text evidence="7">The sequence shown here is derived from an EMBL/GenBank/DDBJ whole genome shotgun (WGS) entry which is preliminary data.</text>
</comment>
<evidence type="ECO:0000313" key="8">
    <source>
        <dbReference type="Proteomes" id="UP000231436"/>
    </source>
</evidence>
<keyword evidence="4 5" id="KW-0472">Membrane</keyword>
<organism evidence="7 8">
    <name type="scientific">Candidatus Uhrbacteria bacterium CG10_big_fil_rev_8_21_14_0_10_48_16</name>
    <dbReference type="NCBI Taxonomy" id="1975038"/>
    <lineage>
        <taxon>Bacteria</taxon>
        <taxon>Candidatus Uhriibacteriota</taxon>
    </lineage>
</organism>
<feature type="transmembrane region" description="Helical" evidence="5">
    <location>
        <begin position="122"/>
        <end position="140"/>
    </location>
</feature>
<dbReference type="EMBL" id="PFEU01000008">
    <property type="protein sequence ID" value="PJE76871.1"/>
    <property type="molecule type" value="Genomic_DNA"/>
</dbReference>
<gene>
    <name evidence="7" type="ORF">COV05_01590</name>
</gene>
<dbReference type="PANTHER" id="PTHR37422">
    <property type="entry name" value="TEICHURONIC ACID BIOSYNTHESIS PROTEIN TUAE"/>
    <property type="match status" value="1"/>
</dbReference>
<feature type="transmembrane region" description="Helical" evidence="5">
    <location>
        <begin position="343"/>
        <end position="363"/>
    </location>
</feature>
<proteinExistence type="predicted"/>
<feature type="transmembrane region" description="Helical" evidence="5">
    <location>
        <begin position="205"/>
        <end position="224"/>
    </location>
</feature>
<feature type="transmembrane region" description="Helical" evidence="5">
    <location>
        <begin position="400"/>
        <end position="419"/>
    </location>
</feature>
<keyword evidence="3 5" id="KW-1133">Transmembrane helix</keyword>
<evidence type="ECO:0000313" key="7">
    <source>
        <dbReference type="EMBL" id="PJE76871.1"/>
    </source>
</evidence>
<accession>A0A2M8LHE7</accession>
<feature type="transmembrane region" description="Helical" evidence="5">
    <location>
        <begin position="37"/>
        <end position="55"/>
    </location>
</feature>
<dbReference type="PANTHER" id="PTHR37422:SF13">
    <property type="entry name" value="LIPOPOLYSACCHARIDE BIOSYNTHESIS PROTEIN PA4999-RELATED"/>
    <property type="match status" value="1"/>
</dbReference>
<name>A0A2M8LHE7_9BACT</name>
<evidence type="ECO:0000256" key="3">
    <source>
        <dbReference type="ARBA" id="ARBA00022989"/>
    </source>
</evidence>
<sequence>MIPKFANILFLLSVFFLPWQTQWIISTLLVSGEPSQFGVFSLYVVEILIAFAFLLRGRQQTHGLVRRTWQALYFFLAVAFFSLSFSGIVGVGWFHMIHMVSAGMFFFLITDERTNIKQVLSIFLLGLMVPILLGWVQVLYGSSQASTALGVASKDAVTPGVAVVETVSGRMLRAYGTFPHPNIFGGYVAFGIIALVWLSRFVERFTHRIVGILGSVALGATLIVTFSRSAWLGLFTAFFLLMGMMFWQKKIPPRRAFPMMILGLASILVTLGVFHSQVISRFNPTIRIEAISIEERASQYQTFGDIFWEAPLLGVGPNAYTFTLASLDPDHPVWSYQPIHNTFLLILAELGIVGFVMLFYWLYQMDMVVHARRRSANGLFALTIGASFLVIGLFDHYLWTFWPGMALGALAFGTMVKWGSEA</sequence>
<feature type="transmembrane region" description="Helical" evidence="5">
    <location>
        <begin position="375"/>
        <end position="394"/>
    </location>
</feature>
<comment type="subcellular location">
    <subcellularLocation>
        <location evidence="1">Membrane</location>
        <topology evidence="1">Multi-pass membrane protein</topology>
    </subcellularLocation>
</comment>